<comment type="caution">
    <text evidence="2">The sequence shown here is derived from an EMBL/GenBank/DDBJ whole genome shotgun (WGS) entry which is preliminary data.</text>
</comment>
<evidence type="ECO:0000256" key="1">
    <source>
        <dbReference type="SAM" id="SignalP"/>
    </source>
</evidence>
<proteinExistence type="predicted"/>
<dbReference type="Proteomes" id="UP001551482">
    <property type="component" value="Unassembled WGS sequence"/>
</dbReference>
<keyword evidence="3" id="KW-1185">Reference proteome</keyword>
<dbReference type="RefSeq" id="WP_358362982.1">
    <property type="nucleotide sequence ID" value="NZ_JBEZFP010000154.1"/>
</dbReference>
<protein>
    <submittedName>
        <fullName evidence="2">Uncharacterized protein</fullName>
    </submittedName>
</protein>
<organism evidence="2 3">
    <name type="scientific">Streptodolium elevatio</name>
    <dbReference type="NCBI Taxonomy" id="3157996"/>
    <lineage>
        <taxon>Bacteria</taxon>
        <taxon>Bacillati</taxon>
        <taxon>Actinomycetota</taxon>
        <taxon>Actinomycetes</taxon>
        <taxon>Kitasatosporales</taxon>
        <taxon>Streptomycetaceae</taxon>
        <taxon>Streptodolium</taxon>
    </lineage>
</organism>
<reference evidence="2 3" key="1">
    <citation type="submission" date="2024-06" db="EMBL/GenBank/DDBJ databases">
        <title>The Natural Products Discovery Center: Release of the First 8490 Sequenced Strains for Exploring Actinobacteria Biosynthetic Diversity.</title>
        <authorList>
            <person name="Kalkreuter E."/>
            <person name="Kautsar S.A."/>
            <person name="Yang D."/>
            <person name="Bader C.D."/>
            <person name="Teijaro C.N."/>
            <person name="Fluegel L."/>
            <person name="Davis C.M."/>
            <person name="Simpson J.R."/>
            <person name="Lauterbach L."/>
            <person name="Steele A.D."/>
            <person name="Gui C."/>
            <person name="Meng S."/>
            <person name="Li G."/>
            <person name="Viehrig K."/>
            <person name="Ye F."/>
            <person name="Su P."/>
            <person name="Kiefer A.F."/>
            <person name="Nichols A."/>
            <person name="Cepeda A.J."/>
            <person name="Yan W."/>
            <person name="Fan B."/>
            <person name="Jiang Y."/>
            <person name="Adhikari A."/>
            <person name="Zheng C.-J."/>
            <person name="Schuster L."/>
            <person name="Cowan T.M."/>
            <person name="Smanski M.J."/>
            <person name="Chevrette M.G."/>
            <person name="De Carvalho L.P.S."/>
            <person name="Shen B."/>
        </authorList>
    </citation>
    <scope>NUCLEOTIDE SEQUENCE [LARGE SCALE GENOMIC DNA]</scope>
    <source>
        <strain evidence="2 3">NPDC048946</strain>
    </source>
</reference>
<name>A0ABV3DTM6_9ACTN</name>
<gene>
    <name evidence="2" type="ORF">AB0C36_37120</name>
</gene>
<accession>A0ABV3DTM6</accession>
<feature type="chain" id="PRO_5046868950" evidence="1">
    <location>
        <begin position="36"/>
        <end position="251"/>
    </location>
</feature>
<evidence type="ECO:0000313" key="2">
    <source>
        <dbReference type="EMBL" id="MEU8139108.1"/>
    </source>
</evidence>
<keyword evidence="1" id="KW-0732">Signal</keyword>
<feature type="signal peptide" evidence="1">
    <location>
        <begin position="1"/>
        <end position="35"/>
    </location>
</feature>
<evidence type="ECO:0000313" key="3">
    <source>
        <dbReference type="Proteomes" id="UP001551482"/>
    </source>
</evidence>
<sequence>MKFLRPRALASALLPIATLAALAVPAAASAPTAAAAPTPAITVTPTYGAVNGGTAVAKTNVPCPETATSFRFMIDGPNVSSSPFGSSRFGTPLPADRVPDTSVVGPRPLFPASRPPVNGASYSLTAECLDADLAITTLATTTVKVNENVWTTLRPTVYALPSKIGSLRLALVAYTGFASGEQVTGVVRAADGTTTAVSLQPQGTTPQGNGAALLQIPASVADGSYTLVITGSTSKATGEVAVTLDTTRVWW</sequence>
<dbReference type="EMBL" id="JBEZFP010000154">
    <property type="protein sequence ID" value="MEU8139108.1"/>
    <property type="molecule type" value="Genomic_DNA"/>
</dbReference>